<proteinExistence type="predicted"/>
<feature type="domain" description="Carbohydrate kinase FGGY N-terminal" evidence="3">
    <location>
        <begin position="98"/>
        <end position="237"/>
    </location>
</feature>
<comment type="caution">
    <text evidence="4">The sequence shown here is derived from an EMBL/GenBank/DDBJ whole genome shotgun (WGS) entry which is preliminary data.</text>
</comment>
<dbReference type="EMBL" id="LHXJ01000142">
    <property type="protein sequence ID" value="KXA88602.1"/>
    <property type="molecule type" value="Genomic_DNA"/>
</dbReference>
<dbReference type="Gene3D" id="3.30.420.40">
    <property type="match status" value="2"/>
</dbReference>
<evidence type="ECO:0000313" key="4">
    <source>
        <dbReference type="EMBL" id="KXA88602.1"/>
    </source>
</evidence>
<gene>
    <name evidence="4" type="ORF">AKJ57_06635</name>
</gene>
<reference evidence="4 5" key="1">
    <citation type="journal article" date="2016" name="Sci. Rep.">
        <title>Metabolic traits of an uncultured archaeal lineage -MSBL1- from brine pools of the Red Sea.</title>
        <authorList>
            <person name="Mwirichia R."/>
            <person name="Alam I."/>
            <person name="Rashid M."/>
            <person name="Vinu M."/>
            <person name="Ba-Alawi W."/>
            <person name="Anthony Kamau A."/>
            <person name="Kamanda Ngugi D."/>
            <person name="Goker M."/>
            <person name="Klenk H.P."/>
            <person name="Bajic V."/>
            <person name="Stingl U."/>
        </authorList>
    </citation>
    <scope>NUCLEOTIDE SEQUENCE [LARGE SCALE GENOMIC DNA]</scope>
    <source>
        <strain evidence="4">SCGC-AAA259A05</strain>
    </source>
</reference>
<organism evidence="4 5">
    <name type="scientific">candidate division MSBL1 archaeon SCGC-AAA259A05</name>
    <dbReference type="NCBI Taxonomy" id="1698259"/>
    <lineage>
        <taxon>Archaea</taxon>
        <taxon>Methanobacteriati</taxon>
        <taxon>Methanobacteriota</taxon>
        <taxon>candidate division MSBL1</taxon>
    </lineage>
</organism>
<dbReference type="GO" id="GO:0016301">
    <property type="term" value="F:kinase activity"/>
    <property type="evidence" value="ECO:0007669"/>
    <property type="project" value="UniProtKB-KW"/>
</dbReference>
<accession>A0A133U341</accession>
<evidence type="ECO:0000259" key="3">
    <source>
        <dbReference type="Pfam" id="PF00370"/>
    </source>
</evidence>
<dbReference type="Proteomes" id="UP000070163">
    <property type="component" value="Unassembled WGS sequence"/>
</dbReference>
<keyword evidence="1" id="KW-0808">Transferase</keyword>
<dbReference type="SUPFAM" id="SSF53067">
    <property type="entry name" value="Actin-like ATPase domain"/>
    <property type="match status" value="2"/>
</dbReference>
<dbReference type="InterPro" id="IPR050406">
    <property type="entry name" value="FGGY_Carb_Kinase"/>
</dbReference>
<evidence type="ECO:0000313" key="5">
    <source>
        <dbReference type="Proteomes" id="UP000070163"/>
    </source>
</evidence>
<evidence type="ECO:0000256" key="2">
    <source>
        <dbReference type="ARBA" id="ARBA00022777"/>
    </source>
</evidence>
<sequence length="497" mass="55130">MRETHLVGIDLGTSGVRTTAYNTRGVVVGSGEAPLEEQSQEDWEEALRKAMPELPKGDKICSVDGTSGTVILADASGKVVFPPQMYYESAPEKAERVNEFASAREIRDKGVSISATSPIPKILRLKEEEPGKFEEVKWILSPTTWLLYRLKCGGEERWRELETDWTNALKLGADITGRKPNWFEPLFRDAGISLDLLPEVEGPGTPMGSAGGELAEKLGLGGAELYQGLTDGNSSALAMGCLEPGDYGISCGSTSVPKFVSEDIRPHEALYYHKHPIRGYLAGAAIETGMILKWICEKVLGVSQEKGLELARKVRGEEYGFFPQGDRSPFFDSRMGNTLTGIWPNQDLSKKEARGRLVRGIATGIAMEEYIYIPLLEEIFAVTIDRVNLLGGGAPSEEEPFSWWNELRASIWNKKTIEMEPRTTVGSLIPAALSSSLFSDASEASKNLLKEEGEIKRDKEMTDSYKEERDEFFDLWKEIKTLYDGRNRGQERHGGFE</sequence>
<protein>
    <recommendedName>
        <fullName evidence="3">Carbohydrate kinase FGGY N-terminal domain-containing protein</fullName>
    </recommendedName>
</protein>
<dbReference type="InterPro" id="IPR018484">
    <property type="entry name" value="FGGY_N"/>
</dbReference>
<dbReference type="AlphaFoldDB" id="A0A133U341"/>
<keyword evidence="5" id="KW-1185">Reference proteome</keyword>
<dbReference type="PANTHER" id="PTHR43095">
    <property type="entry name" value="SUGAR KINASE"/>
    <property type="match status" value="1"/>
</dbReference>
<dbReference type="Pfam" id="PF00370">
    <property type="entry name" value="FGGY_N"/>
    <property type="match status" value="1"/>
</dbReference>
<dbReference type="GO" id="GO:0005975">
    <property type="term" value="P:carbohydrate metabolic process"/>
    <property type="evidence" value="ECO:0007669"/>
    <property type="project" value="InterPro"/>
</dbReference>
<evidence type="ECO:0000256" key="1">
    <source>
        <dbReference type="ARBA" id="ARBA00022679"/>
    </source>
</evidence>
<name>A0A133U341_9EURY</name>
<keyword evidence="2" id="KW-0418">Kinase</keyword>
<dbReference type="InterPro" id="IPR043129">
    <property type="entry name" value="ATPase_NBD"/>
</dbReference>